<organism evidence="1">
    <name type="scientific">uncultured Cytophagales bacterium</name>
    <dbReference type="NCBI Taxonomy" id="158755"/>
    <lineage>
        <taxon>Bacteria</taxon>
        <taxon>Pseudomonadati</taxon>
        <taxon>Bacteroidota</taxon>
        <taxon>Sphingobacteriia</taxon>
        <taxon>Sphingobacteriales</taxon>
        <taxon>environmental samples</taxon>
    </lineage>
</organism>
<protein>
    <submittedName>
        <fullName evidence="1">Uncharacterized protein</fullName>
    </submittedName>
</protein>
<name>A0A6J4HLM7_9SPHI</name>
<accession>A0A6J4HLM7</accession>
<gene>
    <name evidence="1" type="ORF">AVDCRST_MAG56-758</name>
</gene>
<dbReference type="EMBL" id="CADCTQ010000069">
    <property type="protein sequence ID" value="CAA9227597.1"/>
    <property type="molecule type" value="Genomic_DNA"/>
</dbReference>
<sequence>MEEWTLGKQRIRATGTKNDKILVLREVDKKSVLIEYAPPAVYGQRPRAKTATCPGRLPLLIRMEVEGV</sequence>
<reference evidence="1" key="1">
    <citation type="submission" date="2020-02" db="EMBL/GenBank/DDBJ databases">
        <authorList>
            <person name="Meier V. D."/>
        </authorList>
    </citation>
    <scope>NUCLEOTIDE SEQUENCE</scope>
    <source>
        <strain evidence="1">AVDCRST_MAG56</strain>
    </source>
</reference>
<proteinExistence type="predicted"/>
<dbReference type="AlphaFoldDB" id="A0A6J4HLM7"/>
<evidence type="ECO:0000313" key="1">
    <source>
        <dbReference type="EMBL" id="CAA9227597.1"/>
    </source>
</evidence>